<dbReference type="CDD" id="cd09279">
    <property type="entry name" value="RNase_HI_like"/>
    <property type="match status" value="1"/>
</dbReference>
<dbReference type="AlphaFoldDB" id="A0A2I0KTW8"/>
<dbReference type="Proteomes" id="UP000233551">
    <property type="component" value="Unassembled WGS sequence"/>
</dbReference>
<gene>
    <name evidence="2" type="ORF">CRG98_007679</name>
</gene>
<sequence length="188" mass="22001">MCCALVWVMQMLQQYTPYHTIRLLSKADPLKFLLDIRGVADHLAEHPIEDDTSIDSDFLDEGILQMEEEEDKPVWKMYFDSAVNSTGFGIGVVLIFPKEHYYPIALKINFPCTNNVAEYEVCILGLQATITFKIKELEVFSDSILTIFQMLKQWKTKDTKVIPYHEYIEELVENFERFSFMYTPCFKN</sequence>
<dbReference type="Pfam" id="PF13456">
    <property type="entry name" value="RVT_3"/>
    <property type="match status" value="1"/>
</dbReference>
<protein>
    <recommendedName>
        <fullName evidence="1">RNase H type-1 domain-containing protein</fullName>
    </recommendedName>
</protein>
<feature type="domain" description="RNase H type-1" evidence="1">
    <location>
        <begin position="71"/>
        <end position="188"/>
    </location>
</feature>
<dbReference type="InterPro" id="IPR012337">
    <property type="entry name" value="RNaseH-like_sf"/>
</dbReference>
<evidence type="ECO:0000313" key="2">
    <source>
        <dbReference type="EMBL" id="PKI71911.1"/>
    </source>
</evidence>
<dbReference type="PANTHER" id="PTHR48475:SF1">
    <property type="entry name" value="RNASE H TYPE-1 DOMAIN-CONTAINING PROTEIN"/>
    <property type="match status" value="1"/>
</dbReference>
<comment type="caution">
    <text evidence="2">The sequence shown here is derived from an EMBL/GenBank/DDBJ whole genome shotgun (WGS) entry which is preliminary data.</text>
</comment>
<accession>A0A2I0KTW8</accession>
<evidence type="ECO:0000313" key="3">
    <source>
        <dbReference type="Proteomes" id="UP000233551"/>
    </source>
</evidence>
<dbReference type="Gene3D" id="3.30.420.10">
    <property type="entry name" value="Ribonuclease H-like superfamily/Ribonuclease H"/>
    <property type="match status" value="1"/>
</dbReference>
<dbReference type="STRING" id="22663.A0A2I0KTW8"/>
<dbReference type="PANTHER" id="PTHR48475">
    <property type="entry name" value="RIBONUCLEASE H"/>
    <property type="match status" value="1"/>
</dbReference>
<keyword evidence="3" id="KW-1185">Reference proteome</keyword>
<dbReference type="SUPFAM" id="SSF53098">
    <property type="entry name" value="Ribonuclease H-like"/>
    <property type="match status" value="1"/>
</dbReference>
<reference evidence="2 3" key="1">
    <citation type="submission" date="2017-11" db="EMBL/GenBank/DDBJ databases">
        <title>De-novo sequencing of pomegranate (Punica granatum L.) genome.</title>
        <authorList>
            <person name="Akparov Z."/>
            <person name="Amiraslanov A."/>
            <person name="Hajiyeva S."/>
            <person name="Abbasov M."/>
            <person name="Kaur K."/>
            <person name="Hamwieh A."/>
            <person name="Solovyev V."/>
            <person name="Salamov A."/>
            <person name="Braich B."/>
            <person name="Kosarev P."/>
            <person name="Mahmoud A."/>
            <person name="Hajiyev E."/>
            <person name="Babayeva S."/>
            <person name="Izzatullayeva V."/>
            <person name="Mammadov A."/>
            <person name="Mammadov A."/>
            <person name="Sharifova S."/>
            <person name="Ojaghi J."/>
            <person name="Eynullazada K."/>
            <person name="Bayramov B."/>
            <person name="Abdulazimova A."/>
            <person name="Shahmuradov I."/>
        </authorList>
    </citation>
    <scope>NUCLEOTIDE SEQUENCE [LARGE SCALE GENOMIC DNA]</scope>
    <source>
        <strain evidence="3">cv. AG2017</strain>
        <tissue evidence="2">Leaf</tissue>
    </source>
</reference>
<name>A0A2I0KTW8_PUNGR</name>
<proteinExistence type="predicted"/>
<dbReference type="InterPro" id="IPR036397">
    <property type="entry name" value="RNaseH_sf"/>
</dbReference>
<evidence type="ECO:0000259" key="1">
    <source>
        <dbReference type="PROSITE" id="PS50879"/>
    </source>
</evidence>
<dbReference type="GO" id="GO:0004523">
    <property type="term" value="F:RNA-DNA hybrid ribonuclease activity"/>
    <property type="evidence" value="ECO:0007669"/>
    <property type="project" value="InterPro"/>
</dbReference>
<dbReference type="PROSITE" id="PS50879">
    <property type="entry name" value="RNASE_H_1"/>
    <property type="match status" value="1"/>
</dbReference>
<dbReference type="GO" id="GO:0003676">
    <property type="term" value="F:nucleic acid binding"/>
    <property type="evidence" value="ECO:0007669"/>
    <property type="project" value="InterPro"/>
</dbReference>
<dbReference type="EMBL" id="PGOL01000350">
    <property type="protein sequence ID" value="PKI71911.1"/>
    <property type="molecule type" value="Genomic_DNA"/>
</dbReference>
<organism evidence="2 3">
    <name type="scientific">Punica granatum</name>
    <name type="common">Pomegranate</name>
    <dbReference type="NCBI Taxonomy" id="22663"/>
    <lineage>
        <taxon>Eukaryota</taxon>
        <taxon>Viridiplantae</taxon>
        <taxon>Streptophyta</taxon>
        <taxon>Embryophyta</taxon>
        <taxon>Tracheophyta</taxon>
        <taxon>Spermatophyta</taxon>
        <taxon>Magnoliopsida</taxon>
        <taxon>eudicotyledons</taxon>
        <taxon>Gunneridae</taxon>
        <taxon>Pentapetalae</taxon>
        <taxon>rosids</taxon>
        <taxon>malvids</taxon>
        <taxon>Myrtales</taxon>
        <taxon>Lythraceae</taxon>
        <taxon>Punica</taxon>
    </lineage>
</organism>
<dbReference type="InterPro" id="IPR002156">
    <property type="entry name" value="RNaseH_domain"/>
</dbReference>